<feature type="transmembrane region" description="Helical" evidence="8">
    <location>
        <begin position="279"/>
        <end position="300"/>
    </location>
</feature>
<evidence type="ECO:0000256" key="2">
    <source>
        <dbReference type="ARBA" id="ARBA00022475"/>
    </source>
</evidence>
<dbReference type="GO" id="GO:0071555">
    <property type="term" value="P:cell wall organization"/>
    <property type="evidence" value="ECO:0007669"/>
    <property type="project" value="TreeGrafter"/>
</dbReference>
<keyword evidence="7" id="KW-0479">Metal-binding</keyword>
<dbReference type="Pfam" id="PF00953">
    <property type="entry name" value="Glycos_transf_4"/>
    <property type="match status" value="1"/>
</dbReference>
<keyword evidence="7" id="KW-0460">Magnesium</keyword>
<feature type="transmembrane region" description="Helical" evidence="8">
    <location>
        <begin position="71"/>
        <end position="90"/>
    </location>
</feature>
<feature type="transmembrane region" description="Helical" evidence="8">
    <location>
        <begin position="197"/>
        <end position="219"/>
    </location>
</feature>
<keyword evidence="5 8" id="KW-1133">Transmembrane helix</keyword>
<keyword evidence="6 8" id="KW-0472">Membrane</keyword>
<keyword evidence="4 8" id="KW-0812">Transmembrane</keyword>
<dbReference type="Proteomes" id="UP001329915">
    <property type="component" value="Chromosome"/>
</dbReference>
<feature type="transmembrane region" description="Helical" evidence="8">
    <location>
        <begin position="306"/>
        <end position="327"/>
    </location>
</feature>
<dbReference type="KEGG" id="dbc:MFMK1_003557"/>
<dbReference type="GO" id="GO:0044038">
    <property type="term" value="P:cell wall macromolecule biosynthetic process"/>
    <property type="evidence" value="ECO:0007669"/>
    <property type="project" value="TreeGrafter"/>
</dbReference>
<feature type="transmembrane region" description="Helical" evidence="8">
    <location>
        <begin position="149"/>
        <end position="167"/>
    </location>
</feature>
<proteinExistence type="predicted"/>
<evidence type="ECO:0000256" key="4">
    <source>
        <dbReference type="ARBA" id="ARBA00022692"/>
    </source>
</evidence>
<feature type="binding site" evidence="7">
    <location>
        <position position="141"/>
    </location>
    <ligand>
        <name>Mg(2+)</name>
        <dbReference type="ChEBI" id="CHEBI:18420"/>
    </ligand>
</feature>
<comment type="subcellular location">
    <subcellularLocation>
        <location evidence="1">Cell membrane</location>
        <topology evidence="1">Multi-pass membrane protein</topology>
    </subcellularLocation>
</comment>
<dbReference type="CDD" id="cd06853">
    <property type="entry name" value="GT_WecA_like"/>
    <property type="match status" value="1"/>
</dbReference>
<evidence type="ECO:0000256" key="8">
    <source>
        <dbReference type="SAM" id="Phobius"/>
    </source>
</evidence>
<dbReference type="InterPro" id="IPR000715">
    <property type="entry name" value="Glycosyl_transferase_4"/>
</dbReference>
<dbReference type="RefSeq" id="WP_366923066.1">
    <property type="nucleotide sequence ID" value="NZ_CP121694.1"/>
</dbReference>
<feature type="transmembrane region" description="Helical" evidence="8">
    <location>
        <begin position="6"/>
        <end position="24"/>
    </location>
</feature>
<evidence type="ECO:0000313" key="9">
    <source>
        <dbReference type="EMBL" id="WRO23690.1"/>
    </source>
</evidence>
<feature type="transmembrane region" description="Helical" evidence="8">
    <location>
        <begin position="225"/>
        <end position="244"/>
    </location>
</feature>
<evidence type="ECO:0000256" key="7">
    <source>
        <dbReference type="PIRSR" id="PIRSR600715-1"/>
    </source>
</evidence>
<evidence type="ECO:0000256" key="1">
    <source>
        <dbReference type="ARBA" id="ARBA00004651"/>
    </source>
</evidence>
<dbReference type="AlphaFoldDB" id="A0AAU0UUU4"/>
<organism evidence="9 10">
    <name type="scientific">Metallumcola ferriviriculae</name>
    <dbReference type="NCBI Taxonomy" id="3039180"/>
    <lineage>
        <taxon>Bacteria</taxon>
        <taxon>Bacillati</taxon>
        <taxon>Bacillota</taxon>
        <taxon>Clostridia</taxon>
        <taxon>Neomoorellales</taxon>
        <taxon>Desulfitibacteraceae</taxon>
        <taxon>Metallumcola</taxon>
    </lineage>
</organism>
<dbReference type="PANTHER" id="PTHR22926:SF3">
    <property type="entry name" value="UNDECAPRENYL-PHOSPHATE ALPHA-N-ACETYLGLUCOSAMINYL 1-PHOSPHATE TRANSFERASE"/>
    <property type="match status" value="1"/>
</dbReference>
<sequence>MNGIQIAVVSILPFIITLLTALLVKKTQILDMPNQWKNHGKTMPSSGGLPIFLGWSVGMTALAIINSKFFSQIFFVYMVTLTVAVVLGFIDDLRKMSLGVKIAGYFGVGASAGITYVIFGGSFLPAVYLCLLVVICQSAVNSIDGLDGLASGITVVFGVGAVVPAMFTGNSYLLLIVGVMISTLGAFLKYESYPAEIYLGSAGRLMLGAFLAVTGFYTFKHFSMFQSLMGVLILVGIPIFNVLVTFTRQIINSKPVFAPGRSQFYNILMDQKGFGHMEAVMACYLLQLVCALLAVIYYLTAANWRLLIFIIILVNTVVFTIFHKLLVADTTSDLSLHN</sequence>
<dbReference type="GO" id="GO:0016780">
    <property type="term" value="F:phosphotransferase activity, for other substituted phosphate groups"/>
    <property type="evidence" value="ECO:0007669"/>
    <property type="project" value="InterPro"/>
</dbReference>
<evidence type="ECO:0000313" key="10">
    <source>
        <dbReference type="Proteomes" id="UP001329915"/>
    </source>
</evidence>
<evidence type="ECO:0000256" key="5">
    <source>
        <dbReference type="ARBA" id="ARBA00022989"/>
    </source>
</evidence>
<feature type="transmembrane region" description="Helical" evidence="8">
    <location>
        <begin position="45"/>
        <end position="65"/>
    </location>
</feature>
<keyword evidence="3 9" id="KW-0808">Transferase</keyword>
<dbReference type="GO" id="GO:0005886">
    <property type="term" value="C:plasma membrane"/>
    <property type="evidence" value="ECO:0007669"/>
    <property type="project" value="UniProtKB-SubCell"/>
</dbReference>
<gene>
    <name evidence="9" type="ORF">MFMK1_003557</name>
</gene>
<protein>
    <submittedName>
        <fullName evidence="9">Undecaprenyl/decaprenyl-phosphate alpha-N-acetylglucosaminyl 1-phosphate transferase</fullName>
    </submittedName>
</protein>
<keyword evidence="10" id="KW-1185">Reference proteome</keyword>
<feature type="transmembrane region" description="Helical" evidence="8">
    <location>
        <begin position="173"/>
        <end position="190"/>
    </location>
</feature>
<dbReference type="GO" id="GO:0009103">
    <property type="term" value="P:lipopolysaccharide biosynthetic process"/>
    <property type="evidence" value="ECO:0007669"/>
    <property type="project" value="TreeGrafter"/>
</dbReference>
<keyword evidence="2" id="KW-1003">Cell membrane</keyword>
<dbReference type="PANTHER" id="PTHR22926">
    <property type="entry name" value="PHOSPHO-N-ACETYLMURAMOYL-PENTAPEPTIDE-TRANSFERASE"/>
    <property type="match status" value="1"/>
</dbReference>
<accession>A0AAU0UUU4</accession>
<name>A0AAU0UUU4_9FIRM</name>
<reference evidence="9 10" key="1">
    <citation type="submission" date="2023-04" db="EMBL/GenBank/DDBJ databases">
        <authorList>
            <person name="Hsu D."/>
        </authorList>
    </citation>
    <scope>NUCLEOTIDE SEQUENCE [LARGE SCALE GENOMIC DNA]</scope>
    <source>
        <strain evidence="9 10">MK1</strain>
    </source>
</reference>
<evidence type="ECO:0000256" key="6">
    <source>
        <dbReference type="ARBA" id="ARBA00023136"/>
    </source>
</evidence>
<dbReference type="EMBL" id="CP121694">
    <property type="protein sequence ID" value="WRO23690.1"/>
    <property type="molecule type" value="Genomic_DNA"/>
</dbReference>
<dbReference type="GO" id="GO:0046872">
    <property type="term" value="F:metal ion binding"/>
    <property type="evidence" value="ECO:0007669"/>
    <property type="project" value="UniProtKB-KW"/>
</dbReference>
<comment type="cofactor">
    <cofactor evidence="7">
        <name>Mg(2+)</name>
        <dbReference type="ChEBI" id="CHEBI:18420"/>
    </cofactor>
</comment>
<evidence type="ECO:0000256" key="3">
    <source>
        <dbReference type="ARBA" id="ARBA00022679"/>
    </source>
</evidence>